<sequence length="605" mass="66333">MEMNGDFSGGDDKSRPGVQINVGNPVITSNLFLDQVGEVVLTVNSDGLSWNLVESIYKEQDESTCLGIKLASKSETAICFSDVYAVEFIDWGLVHESVLGNARGCLLGYASEMYRFTVHGVQRSKNQPSLWAPSVYTFGHKDMDTCRMCFNQINASLNMVTGRPKSLLVFVHPKSGKGNGCRTWEAVAPIFSRAKIKTKVTVTQRAGQAFDVMSSITNEDLNLYDGVVAVGGDGLFNEILNGLLSSKLKASYPPAPADFMHAGEKDGCVMVHDSNRTVAEAFDHIEDTSPLLPGSSLGDSTPTNSNQGPEFSLPNKWFRFGVIPAGSTDAVVICTTGTRDPVTSALHIVLGKRVCLDIAQVVRWKTTSTSKDEPCIRYAATFSGYGFYGDVIRESEKYRWMGPKRYDYAGTMVFLRHRSYEAEIAYLEVKSEESSSASEEGPRGSRKRSLLGLPKKSERMPCRVNCNVCTSTSDPMPAQNAEGSRWLKSKGRFLSIGAAVISCRNERAPDGLVADAHLSDGFLHLILVKDCPHAMYLWHLTQLAKKGGNPLNFEFVEHHKTTAFTFTSSGEESVWNVDGELFQAHQLSVQVFRGLISLFASGPEV</sequence>
<evidence type="ECO:0000313" key="1">
    <source>
        <dbReference type="EMBL" id="KAH7854052.1"/>
    </source>
</evidence>
<evidence type="ECO:0000313" key="2">
    <source>
        <dbReference type="Proteomes" id="UP000828048"/>
    </source>
</evidence>
<organism evidence="1 2">
    <name type="scientific">Vaccinium darrowii</name>
    <dbReference type="NCBI Taxonomy" id="229202"/>
    <lineage>
        <taxon>Eukaryota</taxon>
        <taxon>Viridiplantae</taxon>
        <taxon>Streptophyta</taxon>
        <taxon>Embryophyta</taxon>
        <taxon>Tracheophyta</taxon>
        <taxon>Spermatophyta</taxon>
        <taxon>Magnoliopsida</taxon>
        <taxon>eudicotyledons</taxon>
        <taxon>Gunneridae</taxon>
        <taxon>Pentapetalae</taxon>
        <taxon>asterids</taxon>
        <taxon>Ericales</taxon>
        <taxon>Ericaceae</taxon>
        <taxon>Vaccinioideae</taxon>
        <taxon>Vaccinieae</taxon>
        <taxon>Vaccinium</taxon>
    </lineage>
</organism>
<keyword evidence="2" id="KW-1185">Reference proteome</keyword>
<reference evidence="1 2" key="1">
    <citation type="journal article" date="2021" name="Hortic Res">
        <title>High-quality reference genome and annotation aids understanding of berry development for evergreen blueberry (Vaccinium darrowii).</title>
        <authorList>
            <person name="Yu J."/>
            <person name="Hulse-Kemp A.M."/>
            <person name="Babiker E."/>
            <person name="Staton M."/>
        </authorList>
    </citation>
    <scope>NUCLEOTIDE SEQUENCE [LARGE SCALE GENOMIC DNA]</scope>
    <source>
        <strain evidence="2">cv. NJ 8807/NJ 8810</strain>
        <tissue evidence="1">Young leaf</tissue>
    </source>
</reference>
<name>A0ACB7YLK6_9ERIC</name>
<dbReference type="EMBL" id="CM037161">
    <property type="protein sequence ID" value="KAH7854052.1"/>
    <property type="molecule type" value="Genomic_DNA"/>
</dbReference>
<protein>
    <submittedName>
        <fullName evidence="1">Uncharacterized protein</fullName>
    </submittedName>
</protein>
<proteinExistence type="predicted"/>
<comment type="caution">
    <text evidence="1">The sequence shown here is derived from an EMBL/GenBank/DDBJ whole genome shotgun (WGS) entry which is preliminary data.</text>
</comment>
<dbReference type="Proteomes" id="UP000828048">
    <property type="component" value="Chromosome 11"/>
</dbReference>
<accession>A0ACB7YLK6</accession>
<gene>
    <name evidence="1" type="ORF">Vadar_009549</name>
</gene>